<evidence type="ECO:0000313" key="2">
    <source>
        <dbReference type="EMBL" id="CAA9290083.1"/>
    </source>
</evidence>
<accession>A0A6J4JXU7</accession>
<name>A0A6J4JXU7_9CHLR</name>
<feature type="domain" description="MIP18 family-like" evidence="1">
    <location>
        <begin position="25"/>
        <end position="97"/>
    </location>
</feature>
<dbReference type="InterPro" id="IPR002744">
    <property type="entry name" value="MIP18-like"/>
</dbReference>
<dbReference type="EMBL" id="CADCTC010000245">
    <property type="protein sequence ID" value="CAA9290083.1"/>
    <property type="molecule type" value="Genomic_DNA"/>
</dbReference>
<dbReference type="InterPro" id="IPR052339">
    <property type="entry name" value="Fe-S_Maturation_MIP18"/>
</dbReference>
<sequence length="121" mass="13669">MTDLADPHVVKARSEIAEKLPFGDENIRKALKQIDDPEIGINIIDLGLVYEVNLEANKDVQIVMTLTTPFCPIGPSLKQQIATVLRRDIEEVDKVDVQFSFNPPWDKEMMSEDAKDELGIF</sequence>
<reference evidence="2" key="1">
    <citation type="submission" date="2020-02" db="EMBL/GenBank/DDBJ databases">
        <authorList>
            <person name="Meier V. D."/>
        </authorList>
    </citation>
    <scope>NUCLEOTIDE SEQUENCE</scope>
    <source>
        <strain evidence="2">AVDCRST_MAG77</strain>
    </source>
</reference>
<evidence type="ECO:0000259" key="1">
    <source>
        <dbReference type="Pfam" id="PF01883"/>
    </source>
</evidence>
<protein>
    <submittedName>
        <fullName evidence="2">PaaD-like protein (DUF59) involved in Fe-S cluster assembly</fullName>
    </submittedName>
</protein>
<dbReference type="InterPro" id="IPR034904">
    <property type="entry name" value="FSCA_dom_sf"/>
</dbReference>
<organism evidence="2">
    <name type="scientific">uncultured Chloroflexota bacterium</name>
    <dbReference type="NCBI Taxonomy" id="166587"/>
    <lineage>
        <taxon>Bacteria</taxon>
        <taxon>Bacillati</taxon>
        <taxon>Chloroflexota</taxon>
        <taxon>environmental samples</taxon>
    </lineage>
</organism>
<dbReference type="PANTHER" id="PTHR42831:SF1">
    <property type="entry name" value="FE-S PROTEIN MATURATION AUXILIARY FACTOR YITW"/>
    <property type="match status" value="1"/>
</dbReference>
<dbReference type="SUPFAM" id="SSF117916">
    <property type="entry name" value="Fe-S cluster assembly (FSCA) domain-like"/>
    <property type="match status" value="1"/>
</dbReference>
<dbReference type="Pfam" id="PF01883">
    <property type="entry name" value="FeS_assembly_P"/>
    <property type="match status" value="1"/>
</dbReference>
<proteinExistence type="predicted"/>
<dbReference type="PANTHER" id="PTHR42831">
    <property type="entry name" value="FE-S PROTEIN MATURATION AUXILIARY FACTOR YITW"/>
    <property type="match status" value="1"/>
</dbReference>
<dbReference type="Gene3D" id="3.30.300.130">
    <property type="entry name" value="Fe-S cluster assembly (FSCA)"/>
    <property type="match status" value="1"/>
</dbReference>
<dbReference type="AlphaFoldDB" id="A0A6J4JXU7"/>
<gene>
    <name evidence="2" type="ORF">AVDCRST_MAG77-4643</name>
</gene>